<dbReference type="InterPro" id="IPR051162">
    <property type="entry name" value="T4SS_component"/>
</dbReference>
<dbReference type="RefSeq" id="WP_033433149.1">
    <property type="nucleotide sequence ID" value="NZ_CP034550.1"/>
</dbReference>
<dbReference type="InterPro" id="IPR003593">
    <property type="entry name" value="AAA+_ATPase"/>
</dbReference>
<dbReference type="Pfam" id="PF05707">
    <property type="entry name" value="Zot"/>
    <property type="match status" value="1"/>
</dbReference>
<feature type="compositionally biased region" description="Pro residues" evidence="1">
    <location>
        <begin position="595"/>
        <end position="611"/>
    </location>
</feature>
<dbReference type="InterPro" id="IPR008900">
    <property type="entry name" value="Zot_N"/>
</dbReference>
<feature type="domain" description="AAA+ ATPase" evidence="2">
    <location>
        <begin position="56"/>
        <end position="272"/>
    </location>
</feature>
<evidence type="ECO:0000313" key="4">
    <source>
        <dbReference type="Proteomes" id="UP000325787"/>
    </source>
</evidence>
<feature type="domain" description="AAA+ ATPase" evidence="2">
    <location>
        <begin position="655"/>
        <end position="1000"/>
    </location>
</feature>
<reference evidence="4" key="1">
    <citation type="journal article" date="2021" name="Curr. Microbiol.">
        <title>Complete genome of nocamycin-producing strain Saccharothrix syringae NRRL B-16468 reveals the biosynthetic potential for secondary metabolites.</title>
        <authorList>
            <person name="Mo X."/>
            <person name="Yang S."/>
        </authorList>
    </citation>
    <scope>NUCLEOTIDE SEQUENCE [LARGE SCALE GENOMIC DNA]</scope>
    <source>
        <strain evidence="4">ATCC 51364 / DSM 43886 / JCM 6844 / KCTC 9398 / NBRC 14523 / NRRL B-16468 / INA 2240</strain>
    </source>
</reference>
<dbReference type="PANTHER" id="PTHR30121">
    <property type="entry name" value="UNCHARACTERIZED PROTEIN YJGR-RELATED"/>
    <property type="match status" value="1"/>
</dbReference>
<accession>A0A5Q0H120</accession>
<dbReference type="InterPro" id="IPR002789">
    <property type="entry name" value="HerA_central"/>
</dbReference>
<evidence type="ECO:0000313" key="3">
    <source>
        <dbReference type="EMBL" id="QFZ19372.1"/>
    </source>
</evidence>
<feature type="region of interest" description="Disordered" evidence="1">
    <location>
        <begin position="595"/>
        <end position="638"/>
    </location>
</feature>
<dbReference type="EMBL" id="CP034550">
    <property type="protein sequence ID" value="QFZ19372.1"/>
    <property type="molecule type" value="Genomic_DNA"/>
</dbReference>
<protein>
    <submittedName>
        <fullName evidence="3">DUF87 domain-containing protein</fullName>
    </submittedName>
</protein>
<gene>
    <name evidence="3" type="ORF">EKG83_19750</name>
</gene>
<dbReference type="SUPFAM" id="SSF52540">
    <property type="entry name" value="P-loop containing nucleoside triphosphate hydrolases"/>
    <property type="match status" value="2"/>
</dbReference>
<dbReference type="InterPro" id="IPR027417">
    <property type="entry name" value="P-loop_NTPase"/>
</dbReference>
<sequence>MDPEQRNALNEVQFNSVLAPDDVWSRLDHHVDGLHVEAVRHLERAVATAARKPGANPLGVVLQGERGVGKTHMLGWLRQRVQREGGAFFLLKTLDKRSFWEGAVQGVLGSKLLTRDGGQLTTLLDRLADRTGCPGEVRMRLRGTLPVRRQDVDLLVERLRELAPEVVSNCQDTLRALVLHRAARDEVNRVGHGFLVLEDGITEAEREQWGFRARGRPAQLVFGDLSRVFALTGPVVVAVDQVDGVFSQAPGESDRHALADGLAHGLMALREEATRTVIVVACLPRTWRLVADHGVNSAGDRFRVLTLSTAMPGPAVATAIVERHLGGLYDEVGFTPPHPTWPVLPSAFEDPEVAHCTARRLLQRVERHVEECLRLGEVRELADFGEPQPVTTAVPTTGPDVLGALDEEFARLRAAADVVRPLDPAAEGERMPALLGAALRCYVLERGGAGQDLAVDPPSGVVPVLHARLRRTLDEEGEGEEHWSFRAIAHSHHSSVLPRLQSACLDAELWQEGGRRHLVVLRNIPFSAGPKTVAALAEFEAAGGVSLPVSQDDLRTFEALELMLARAPEGLLGWLAARLPASRSGLLRRVLPAPVPEVPPVPEPVPAPVEPSAPRWPEAEPGDDRSGRNEDGVPAITLGVNADNGRPFTIPVALLRKHTAVFAGTGSGKTVLLRRLVEEVALHGVSSVLIDTNNDLARLGDPWPSPPVEWGGGDAERARRYFADTDVVVWTPSRETGRPLVLTPLPDFGGVVDDPDEFRTAIDAAVAGLVPRAGLSGRKLDTGKAVLTEALAHFARRGGSDLKALVAFLGDLPEGVSTIRDSAKLAADIAEGLKAAMINDPVFGGLGDRLDPGVLLTPPPGRRARVSVISCVGLPNDDQRQTFVNQLQLALFAWVRRNPAGDRPLGGLLVLDEAQTFVPARGTPASRQSTLMLATQARKYGLGMVYATQAPKALHNQVTGNAATQFFGLLNASAQIDAAKALARAKGGRVDDISRLPAGRFYGATEGTGFAKLRLPMCLSHHPPSALTEDEVLRRARDGRDQSALAP</sequence>
<dbReference type="Pfam" id="PF01935">
    <property type="entry name" value="DUF87"/>
    <property type="match status" value="1"/>
</dbReference>
<evidence type="ECO:0000256" key="1">
    <source>
        <dbReference type="SAM" id="MobiDB-lite"/>
    </source>
</evidence>
<organism evidence="3 4">
    <name type="scientific">Saccharothrix syringae</name>
    <name type="common">Nocardiopsis syringae</name>
    <dbReference type="NCBI Taxonomy" id="103733"/>
    <lineage>
        <taxon>Bacteria</taxon>
        <taxon>Bacillati</taxon>
        <taxon>Actinomycetota</taxon>
        <taxon>Actinomycetes</taxon>
        <taxon>Pseudonocardiales</taxon>
        <taxon>Pseudonocardiaceae</taxon>
        <taxon>Saccharothrix</taxon>
    </lineage>
</organism>
<keyword evidence="4" id="KW-1185">Reference proteome</keyword>
<dbReference type="KEGG" id="ssyi:EKG83_19750"/>
<name>A0A5Q0H120_SACSY</name>
<dbReference type="SMART" id="SM00382">
    <property type="entry name" value="AAA"/>
    <property type="match status" value="2"/>
</dbReference>
<feature type="compositionally biased region" description="Basic and acidic residues" evidence="1">
    <location>
        <begin position="622"/>
        <end position="631"/>
    </location>
</feature>
<dbReference type="OrthoDB" id="3881471at2"/>
<proteinExistence type="predicted"/>
<dbReference type="Gene3D" id="3.40.50.300">
    <property type="entry name" value="P-loop containing nucleotide triphosphate hydrolases"/>
    <property type="match status" value="2"/>
</dbReference>
<dbReference type="Proteomes" id="UP000325787">
    <property type="component" value="Chromosome"/>
</dbReference>
<dbReference type="PANTHER" id="PTHR30121:SF6">
    <property type="entry name" value="SLR6007 PROTEIN"/>
    <property type="match status" value="1"/>
</dbReference>
<evidence type="ECO:0000259" key="2">
    <source>
        <dbReference type="SMART" id="SM00382"/>
    </source>
</evidence>
<dbReference type="AlphaFoldDB" id="A0A5Q0H120"/>